<sequence length="266" mass="30628">MASVADYGEDFDMDTGEQREEIRKERFRILFQYLRSKDVVKKCFVDKLPTHITSIDNNKNIWKGSESSYGEYNLTFEQDFQTTRPASLEEDVHSTWFMNKPPTEEMAWMEILRKKRSSVIQDYSQVADKLQIHPVPSAFQIRFGGCKGMVAQDPTLGNDTDILVIRKSMKKFESKSNNLEILDVTGPGRLYLNKQVITLLSGLGIQDHVFLNLQENMLVDIADILLYDHLALPALLEGKLYKRPAGIRTHKLTDSYLTLQSIVLRY</sequence>
<comment type="similarity">
    <text evidence="1">Belongs to the RdRP family.</text>
</comment>
<dbReference type="AlphaFoldDB" id="K1PA67"/>
<dbReference type="PANTHER" id="PTHR23079">
    <property type="entry name" value="RNA-DEPENDENT RNA POLYMERASE"/>
    <property type="match status" value="1"/>
</dbReference>
<evidence type="ECO:0000313" key="3">
    <source>
        <dbReference type="EMBL" id="EKC20647.1"/>
    </source>
</evidence>
<evidence type="ECO:0000259" key="2">
    <source>
        <dbReference type="Pfam" id="PF05183"/>
    </source>
</evidence>
<dbReference type="InParanoid" id="K1PA67"/>
<dbReference type="Pfam" id="PF05183">
    <property type="entry name" value="RdRP"/>
    <property type="match status" value="1"/>
</dbReference>
<feature type="domain" description="RDRP core" evidence="2">
    <location>
        <begin position="124"/>
        <end position="235"/>
    </location>
</feature>
<dbReference type="HOGENOM" id="CLU_1046794_0_0_1"/>
<organism evidence="3">
    <name type="scientific">Magallana gigas</name>
    <name type="common">Pacific oyster</name>
    <name type="synonym">Crassostrea gigas</name>
    <dbReference type="NCBI Taxonomy" id="29159"/>
    <lineage>
        <taxon>Eukaryota</taxon>
        <taxon>Metazoa</taxon>
        <taxon>Spiralia</taxon>
        <taxon>Lophotrochozoa</taxon>
        <taxon>Mollusca</taxon>
        <taxon>Bivalvia</taxon>
        <taxon>Autobranchia</taxon>
        <taxon>Pteriomorphia</taxon>
        <taxon>Ostreida</taxon>
        <taxon>Ostreoidea</taxon>
        <taxon>Ostreidae</taxon>
        <taxon>Magallana</taxon>
    </lineage>
</organism>
<dbReference type="PANTHER" id="PTHR23079:SF55">
    <property type="entry name" value="RNA-DIRECTED RNA POLYMERASE"/>
    <property type="match status" value="1"/>
</dbReference>
<dbReference type="GO" id="GO:0031380">
    <property type="term" value="C:nuclear RNA-directed RNA polymerase complex"/>
    <property type="evidence" value="ECO:0007669"/>
    <property type="project" value="TreeGrafter"/>
</dbReference>
<keyword evidence="1 3" id="KW-0696">RNA-directed RNA polymerase</keyword>
<comment type="catalytic activity">
    <reaction evidence="1">
        <text>RNA(n) + a ribonucleoside 5'-triphosphate = RNA(n+1) + diphosphate</text>
        <dbReference type="Rhea" id="RHEA:21248"/>
        <dbReference type="Rhea" id="RHEA-COMP:14527"/>
        <dbReference type="Rhea" id="RHEA-COMP:17342"/>
        <dbReference type="ChEBI" id="CHEBI:33019"/>
        <dbReference type="ChEBI" id="CHEBI:61557"/>
        <dbReference type="ChEBI" id="CHEBI:140395"/>
        <dbReference type="EC" id="2.7.7.48"/>
    </reaction>
</comment>
<dbReference type="GO" id="GO:0003968">
    <property type="term" value="F:RNA-directed RNA polymerase activity"/>
    <property type="evidence" value="ECO:0007669"/>
    <property type="project" value="UniProtKB-KW"/>
</dbReference>
<gene>
    <name evidence="3" type="ORF">CGI_10005712</name>
</gene>
<proteinExistence type="inferred from homology"/>
<dbReference type="InterPro" id="IPR007855">
    <property type="entry name" value="RDRP"/>
</dbReference>
<keyword evidence="1" id="KW-0808">Transferase</keyword>
<dbReference type="InterPro" id="IPR057596">
    <property type="entry name" value="RDRP_core"/>
</dbReference>
<dbReference type="EC" id="2.7.7.48" evidence="1"/>
<accession>K1PA67</accession>
<evidence type="ECO:0000256" key="1">
    <source>
        <dbReference type="RuleBase" id="RU363098"/>
    </source>
</evidence>
<dbReference type="EMBL" id="JH817893">
    <property type="protein sequence ID" value="EKC20647.1"/>
    <property type="molecule type" value="Genomic_DNA"/>
</dbReference>
<dbReference type="GO" id="GO:0003723">
    <property type="term" value="F:RNA binding"/>
    <property type="evidence" value="ECO:0007669"/>
    <property type="project" value="UniProtKB-KW"/>
</dbReference>
<dbReference type="GO" id="GO:0030422">
    <property type="term" value="P:siRNA processing"/>
    <property type="evidence" value="ECO:0007669"/>
    <property type="project" value="TreeGrafter"/>
</dbReference>
<keyword evidence="1" id="KW-0694">RNA-binding</keyword>
<name>K1PA67_MAGGI</name>
<keyword evidence="1" id="KW-0548">Nucleotidyltransferase</keyword>
<protein>
    <recommendedName>
        <fullName evidence="1">RNA-dependent RNA polymerase</fullName>
        <ecNumber evidence="1">2.7.7.48</ecNumber>
    </recommendedName>
</protein>
<reference evidence="3" key="1">
    <citation type="journal article" date="2012" name="Nature">
        <title>The oyster genome reveals stress adaptation and complexity of shell formation.</title>
        <authorList>
            <person name="Zhang G."/>
            <person name="Fang X."/>
            <person name="Guo X."/>
            <person name="Li L."/>
            <person name="Luo R."/>
            <person name="Xu F."/>
            <person name="Yang P."/>
            <person name="Zhang L."/>
            <person name="Wang X."/>
            <person name="Qi H."/>
            <person name="Xiong Z."/>
            <person name="Que H."/>
            <person name="Xie Y."/>
            <person name="Holland P.W."/>
            <person name="Paps J."/>
            <person name="Zhu Y."/>
            <person name="Wu F."/>
            <person name="Chen Y."/>
            <person name="Wang J."/>
            <person name="Peng C."/>
            <person name="Meng J."/>
            <person name="Yang L."/>
            <person name="Liu J."/>
            <person name="Wen B."/>
            <person name="Zhang N."/>
            <person name="Huang Z."/>
            <person name="Zhu Q."/>
            <person name="Feng Y."/>
            <person name="Mount A."/>
            <person name="Hedgecock D."/>
            <person name="Xu Z."/>
            <person name="Liu Y."/>
            <person name="Domazet-Loso T."/>
            <person name="Du Y."/>
            <person name="Sun X."/>
            <person name="Zhang S."/>
            <person name="Liu B."/>
            <person name="Cheng P."/>
            <person name="Jiang X."/>
            <person name="Li J."/>
            <person name="Fan D."/>
            <person name="Wang W."/>
            <person name="Fu W."/>
            <person name="Wang T."/>
            <person name="Wang B."/>
            <person name="Zhang J."/>
            <person name="Peng Z."/>
            <person name="Li Y."/>
            <person name="Li N."/>
            <person name="Wang J."/>
            <person name="Chen M."/>
            <person name="He Y."/>
            <person name="Tan F."/>
            <person name="Song X."/>
            <person name="Zheng Q."/>
            <person name="Huang R."/>
            <person name="Yang H."/>
            <person name="Du X."/>
            <person name="Chen L."/>
            <person name="Yang M."/>
            <person name="Gaffney P.M."/>
            <person name="Wang S."/>
            <person name="Luo L."/>
            <person name="She Z."/>
            <person name="Ming Y."/>
            <person name="Huang W."/>
            <person name="Zhang S."/>
            <person name="Huang B."/>
            <person name="Zhang Y."/>
            <person name="Qu T."/>
            <person name="Ni P."/>
            <person name="Miao G."/>
            <person name="Wang J."/>
            <person name="Wang Q."/>
            <person name="Steinberg C.E."/>
            <person name="Wang H."/>
            <person name="Li N."/>
            <person name="Qian L."/>
            <person name="Zhang G."/>
            <person name="Li Y."/>
            <person name="Yang H."/>
            <person name="Liu X."/>
            <person name="Wang J."/>
            <person name="Yin Y."/>
            <person name="Wang J."/>
        </authorList>
    </citation>
    <scope>NUCLEOTIDE SEQUENCE [LARGE SCALE GENOMIC DNA]</scope>
    <source>
        <strain evidence="3">05x7-T-G4-1.051#20</strain>
    </source>
</reference>